<keyword evidence="2 4" id="KW-0808">Transferase</keyword>
<dbReference type="InterPro" id="IPR011611">
    <property type="entry name" value="PfkB_dom"/>
</dbReference>
<comment type="similarity">
    <text evidence="1 4">Belongs to the carbohydrate kinase PfkB family.</text>
</comment>
<reference evidence="6" key="1">
    <citation type="submission" date="2020-05" db="EMBL/GenBank/DDBJ databases">
        <title>Identification of trans-AT polyketide cluster in two marine bacteria, producers of a novel glutaramide-containing polyketide sesbanimide D and analogs.</title>
        <authorList>
            <person name="Kacar D."/>
            <person name="Rodriguez P."/>
            <person name="Canedo L."/>
            <person name="Gonzalez E."/>
            <person name="Galan B."/>
            <person name="De La Calle F."/>
            <person name="Garcia J.L."/>
        </authorList>
    </citation>
    <scope>NUCLEOTIDE SEQUENCE</scope>
    <source>
        <strain evidence="6">PHM038</strain>
    </source>
</reference>
<evidence type="ECO:0000256" key="2">
    <source>
        <dbReference type="ARBA" id="ARBA00022679"/>
    </source>
</evidence>
<dbReference type="PANTHER" id="PTHR42774:SF3">
    <property type="entry name" value="KETOHEXOKINASE"/>
    <property type="match status" value="1"/>
</dbReference>
<gene>
    <name evidence="6" type="ORF">HK439_23430</name>
</gene>
<evidence type="ECO:0000256" key="4">
    <source>
        <dbReference type="RuleBase" id="RU003704"/>
    </source>
</evidence>
<dbReference type="Pfam" id="PF00294">
    <property type="entry name" value="PfkB"/>
    <property type="match status" value="1"/>
</dbReference>
<dbReference type="EMBL" id="JABFCZ010000032">
    <property type="protein sequence ID" value="MBD1549224.1"/>
    <property type="molecule type" value="Genomic_DNA"/>
</dbReference>
<sequence>MQALFIGQAYIDITFLTDRLPTGDEKTLAKDYAVSFGGNAVTAAFCCAKLGGKPELLCSLADDWLARMFLDMAAKYGIYVHGRKVRQSSLSFIMPNDGKRAIVRCRDNDFMHPFPPLNLDGMKALHLDGHMPDAALHYARACRERKILTSLDGGAVRENTDEVLDHIDAAVMSLRFCEQMDQTPGETLEYLRKKGCPLGAVTLGEHGTVWYEAGGPDRFLPALDVPKNKVIDTNGAGDVFHGAYIASYLHAPYRSWEEHLHFARGASAHAIQCLGNEASLPSLEDITEAIRTFPEKQGGMPGPADLT</sequence>
<proteinExistence type="inferred from homology"/>
<organism evidence="6 7">
    <name type="scientific">Roseibium aggregatum</name>
    <dbReference type="NCBI Taxonomy" id="187304"/>
    <lineage>
        <taxon>Bacteria</taxon>
        <taxon>Pseudomonadati</taxon>
        <taxon>Pseudomonadota</taxon>
        <taxon>Alphaproteobacteria</taxon>
        <taxon>Hyphomicrobiales</taxon>
        <taxon>Stappiaceae</taxon>
        <taxon>Roseibium</taxon>
    </lineage>
</organism>
<dbReference type="InterPro" id="IPR002173">
    <property type="entry name" value="Carboh/pur_kinase_PfkB_CS"/>
</dbReference>
<accession>A0A926P111</accession>
<evidence type="ECO:0000256" key="1">
    <source>
        <dbReference type="ARBA" id="ARBA00010688"/>
    </source>
</evidence>
<keyword evidence="3 4" id="KW-0418">Kinase</keyword>
<evidence type="ECO:0000313" key="6">
    <source>
        <dbReference type="EMBL" id="MBD1549224.1"/>
    </source>
</evidence>
<protein>
    <submittedName>
        <fullName evidence="6">Sugar kinase</fullName>
    </submittedName>
</protein>
<dbReference type="InterPro" id="IPR002139">
    <property type="entry name" value="Ribo/fructo_kinase"/>
</dbReference>
<dbReference type="GO" id="GO:0016301">
    <property type="term" value="F:kinase activity"/>
    <property type="evidence" value="ECO:0007669"/>
    <property type="project" value="UniProtKB-KW"/>
</dbReference>
<dbReference type="Proteomes" id="UP000598467">
    <property type="component" value="Unassembled WGS sequence"/>
</dbReference>
<name>A0A926P111_9HYPH</name>
<feature type="domain" description="Carbohydrate kinase PfkB" evidence="5">
    <location>
        <begin position="4"/>
        <end position="281"/>
    </location>
</feature>
<comment type="caution">
    <text evidence="6">The sequence shown here is derived from an EMBL/GenBank/DDBJ whole genome shotgun (WGS) entry which is preliminary data.</text>
</comment>
<evidence type="ECO:0000313" key="7">
    <source>
        <dbReference type="Proteomes" id="UP000598467"/>
    </source>
</evidence>
<dbReference type="PRINTS" id="PR00990">
    <property type="entry name" value="RIBOKINASE"/>
</dbReference>
<dbReference type="PROSITE" id="PS00584">
    <property type="entry name" value="PFKB_KINASES_2"/>
    <property type="match status" value="1"/>
</dbReference>
<dbReference type="PANTHER" id="PTHR42774">
    <property type="entry name" value="PHOSPHOTRANSFERASE SYSTEM TRANSPORT PROTEIN"/>
    <property type="match status" value="1"/>
</dbReference>
<dbReference type="Gene3D" id="3.40.1190.20">
    <property type="match status" value="1"/>
</dbReference>
<dbReference type="AlphaFoldDB" id="A0A926P111"/>
<dbReference type="InterPro" id="IPR052562">
    <property type="entry name" value="Ketohexokinase-related"/>
</dbReference>
<dbReference type="CDD" id="cd01945">
    <property type="entry name" value="ribokinase_group_B"/>
    <property type="match status" value="1"/>
</dbReference>
<dbReference type="InterPro" id="IPR029056">
    <property type="entry name" value="Ribokinase-like"/>
</dbReference>
<evidence type="ECO:0000259" key="5">
    <source>
        <dbReference type="Pfam" id="PF00294"/>
    </source>
</evidence>
<evidence type="ECO:0000256" key="3">
    <source>
        <dbReference type="ARBA" id="ARBA00022777"/>
    </source>
</evidence>
<dbReference type="SUPFAM" id="SSF53613">
    <property type="entry name" value="Ribokinase-like"/>
    <property type="match status" value="1"/>
</dbReference>
<dbReference type="RefSeq" id="WP_190293913.1">
    <property type="nucleotide sequence ID" value="NZ_JABFCZ010000032.1"/>
</dbReference>